<evidence type="ECO:0000256" key="1">
    <source>
        <dbReference type="ARBA" id="ARBA00006739"/>
    </source>
</evidence>
<dbReference type="RefSeq" id="WP_128784667.1">
    <property type="nucleotide sequence ID" value="NZ_JAKJSG010000085.1"/>
</dbReference>
<dbReference type="EMBL" id="RJLM01000005">
    <property type="protein sequence ID" value="RWX55043.1"/>
    <property type="molecule type" value="Genomic_DNA"/>
</dbReference>
<comment type="similarity">
    <text evidence="1">Belongs to the glycosyltransferase 2 family.</text>
</comment>
<dbReference type="PANTHER" id="PTHR43630">
    <property type="entry name" value="POLY-BETA-1,6-N-ACETYL-D-GLUCOSAMINE SYNTHASE"/>
    <property type="match status" value="1"/>
</dbReference>
<keyword evidence="4" id="KW-1133">Transmembrane helix</keyword>
<dbReference type="GO" id="GO:0016757">
    <property type="term" value="F:glycosyltransferase activity"/>
    <property type="evidence" value="ECO:0007669"/>
    <property type="project" value="UniProtKB-KW"/>
</dbReference>
<comment type="caution">
    <text evidence="5">The sequence shown here is derived from an EMBL/GenBank/DDBJ whole genome shotgun (WGS) entry which is preliminary data.</text>
</comment>
<evidence type="ECO:0000256" key="3">
    <source>
        <dbReference type="ARBA" id="ARBA00022679"/>
    </source>
</evidence>
<dbReference type="SUPFAM" id="SSF53448">
    <property type="entry name" value="Nucleotide-diphospho-sugar transferases"/>
    <property type="match status" value="1"/>
</dbReference>
<evidence type="ECO:0000256" key="4">
    <source>
        <dbReference type="SAM" id="Phobius"/>
    </source>
</evidence>
<feature type="transmembrane region" description="Helical" evidence="4">
    <location>
        <begin position="24"/>
        <end position="49"/>
    </location>
</feature>
<reference evidence="5 6" key="1">
    <citation type="submission" date="2018-11" db="EMBL/GenBank/DDBJ databases">
        <title>Photobacterium sp. BEI247 sp. nov., a marine bacterium isolated from Yongle Blue Hole in the South China Sea.</title>
        <authorList>
            <person name="Wang X."/>
        </authorList>
    </citation>
    <scope>NUCLEOTIDE SEQUENCE [LARGE SCALE GENOMIC DNA]</scope>
    <source>
        <strain evidence="6">BEI247</strain>
    </source>
</reference>
<proteinExistence type="inferred from homology"/>
<feature type="transmembrane region" description="Helical" evidence="4">
    <location>
        <begin position="327"/>
        <end position="354"/>
    </location>
</feature>
<organism evidence="5 6">
    <name type="scientific">Photobacterium chitinilyticum</name>
    <dbReference type="NCBI Taxonomy" id="2485123"/>
    <lineage>
        <taxon>Bacteria</taxon>
        <taxon>Pseudomonadati</taxon>
        <taxon>Pseudomonadota</taxon>
        <taxon>Gammaproteobacteria</taxon>
        <taxon>Vibrionales</taxon>
        <taxon>Vibrionaceae</taxon>
        <taxon>Photobacterium</taxon>
    </lineage>
</organism>
<keyword evidence="6" id="KW-1185">Reference proteome</keyword>
<feature type="transmembrane region" description="Helical" evidence="4">
    <location>
        <begin position="397"/>
        <end position="420"/>
    </location>
</feature>
<keyword evidence="4" id="KW-0812">Transmembrane</keyword>
<evidence type="ECO:0000313" key="5">
    <source>
        <dbReference type="EMBL" id="RWX55043.1"/>
    </source>
</evidence>
<dbReference type="AlphaFoldDB" id="A0A444JPR2"/>
<sequence length="457" mass="52281">MSEWWFTVRYILTDFAGNIANTPLVMAMLLPMLLAFEIPLMILTLSGVLKWFSRQYKAEGIQRTGQLPKVSCIITCYSEGEAIRVTVDTLREQLYPGQLEIIAVIDGAQQNAHTYQVARACKYDFIGFKSRQLVLLPKWQRGGRVSTLNSGLAVATGEIIINVDGDTSFDNNMVDEIVHCFDDPDVPAVGGALRVRNTYDSLVTRMQSIEYMISMHGGKTGLSEWNLINNISGAFGAFRKDFLRNIGGWDTHTAEDLDLTVRIKHYLQRHPGMKIAFAPKAIGHTDAPNTVRTLGQQRLRWDGDLLFLYLRKHIYSLTPRILGWKTFIYTLVFGIGQNIVLPLLVTIYMWWLVFAYPSQFVAAILIGLYLIYWLFSVINFLVFVVAVSERPLKDLKIAPWLVLFPIYTFVVRMWAAVALLNEIFRSSHEESGMAPWWVLKRGHRFRWWQSGKDKRSQ</sequence>
<gene>
    <name evidence="5" type="ORF">EDI28_15035</name>
</gene>
<dbReference type="InterPro" id="IPR029044">
    <property type="entry name" value="Nucleotide-diphossugar_trans"/>
</dbReference>
<evidence type="ECO:0000256" key="2">
    <source>
        <dbReference type="ARBA" id="ARBA00022676"/>
    </source>
</evidence>
<accession>A0A444JPR2</accession>
<keyword evidence="4" id="KW-0472">Membrane</keyword>
<dbReference type="PANTHER" id="PTHR43630:SF1">
    <property type="entry name" value="POLY-BETA-1,6-N-ACETYL-D-GLUCOSAMINE SYNTHASE"/>
    <property type="match status" value="1"/>
</dbReference>
<keyword evidence="2" id="KW-0328">Glycosyltransferase</keyword>
<dbReference type="Pfam" id="PF13641">
    <property type="entry name" value="Glyco_tranf_2_3"/>
    <property type="match status" value="1"/>
</dbReference>
<dbReference type="Gene3D" id="3.90.550.10">
    <property type="entry name" value="Spore Coat Polysaccharide Biosynthesis Protein SpsA, Chain A"/>
    <property type="match status" value="1"/>
</dbReference>
<feature type="transmembrane region" description="Helical" evidence="4">
    <location>
        <begin position="360"/>
        <end position="385"/>
    </location>
</feature>
<dbReference type="CDD" id="cd06423">
    <property type="entry name" value="CESA_like"/>
    <property type="match status" value="1"/>
</dbReference>
<dbReference type="Proteomes" id="UP000287563">
    <property type="component" value="Unassembled WGS sequence"/>
</dbReference>
<name>A0A444JPR2_9GAMM</name>
<protein>
    <submittedName>
        <fullName evidence="5">Glycosyltransferase family 2 protein</fullName>
    </submittedName>
</protein>
<evidence type="ECO:0000313" key="6">
    <source>
        <dbReference type="Proteomes" id="UP000287563"/>
    </source>
</evidence>
<dbReference type="OrthoDB" id="276604at2"/>
<keyword evidence="3 5" id="KW-0808">Transferase</keyword>